<name>A0A0G4HX28_9ALVE</name>
<dbReference type="EMBL" id="CDMZ01004223">
    <property type="protein sequence ID" value="CEM49068.1"/>
    <property type="molecule type" value="Genomic_DNA"/>
</dbReference>
<feature type="region of interest" description="Disordered" evidence="1">
    <location>
        <begin position="57"/>
        <end position="85"/>
    </location>
</feature>
<evidence type="ECO:0000256" key="1">
    <source>
        <dbReference type="SAM" id="MobiDB-lite"/>
    </source>
</evidence>
<gene>
    <name evidence="3" type="ORF">Cvel_32972</name>
</gene>
<dbReference type="VEuPathDB" id="CryptoDB:Cvel_32972"/>
<dbReference type="PANTHER" id="PTHR35283:SF3">
    <property type="entry name" value="T12C22.21 PROTEIN"/>
    <property type="match status" value="1"/>
</dbReference>
<protein>
    <submittedName>
        <fullName evidence="3">Uncharacterized protein</fullName>
    </submittedName>
</protein>
<keyword evidence="2" id="KW-1133">Transmembrane helix</keyword>
<dbReference type="InterPro" id="IPR021414">
    <property type="entry name" value="DUF3054"/>
</dbReference>
<organism evidence="3">
    <name type="scientific">Chromera velia CCMP2878</name>
    <dbReference type="NCBI Taxonomy" id="1169474"/>
    <lineage>
        <taxon>Eukaryota</taxon>
        <taxon>Sar</taxon>
        <taxon>Alveolata</taxon>
        <taxon>Colpodellida</taxon>
        <taxon>Chromeraceae</taxon>
        <taxon>Chromera</taxon>
    </lineage>
</organism>
<reference evidence="3" key="1">
    <citation type="submission" date="2014-11" db="EMBL/GenBank/DDBJ databases">
        <authorList>
            <person name="Otto D Thomas"/>
            <person name="Naeem Raeece"/>
        </authorList>
    </citation>
    <scope>NUCLEOTIDE SEQUENCE</scope>
</reference>
<evidence type="ECO:0000313" key="3">
    <source>
        <dbReference type="EMBL" id="CEM49068.1"/>
    </source>
</evidence>
<feature type="transmembrane region" description="Helical" evidence="2">
    <location>
        <begin position="283"/>
        <end position="303"/>
    </location>
</feature>
<dbReference type="PANTHER" id="PTHR35283">
    <property type="entry name" value="T12C22.21 PROTEIN"/>
    <property type="match status" value="1"/>
</dbReference>
<evidence type="ECO:0000256" key="2">
    <source>
        <dbReference type="SAM" id="Phobius"/>
    </source>
</evidence>
<sequence>MRTFFAVVSAACVGQQAVGFAPPSAPLRRFGTLSTFSRTGAEPAGRTREEAEAARAGYRREKAASWGTPTRHRDDISGLSRQGGEAPEIVKQMEKLKAEQAEGEMDKPIAGELDDLMNYPSQMVDLEKMDVEARISMIQADADYFAKRAGWKADEDGQTDLEARETSWSGQAGMDEVENFDGAWAALPKRKLLLAGDLLALYLFAFIGRASHGEDVSGGLLNLEVWQTAAPFIAGWLALAPPLGAFTRGSTMTVQMAAMEGAKAAALSMPLGVCIRAGLKGELPPPVFVGVSILTTFTFLVGWRALYTKIRGQEDEDGNREENLVDTVKMVLTLIKRW</sequence>
<keyword evidence="2" id="KW-0812">Transmembrane</keyword>
<keyword evidence="2" id="KW-0472">Membrane</keyword>
<dbReference type="AlphaFoldDB" id="A0A0G4HX28"/>
<proteinExistence type="predicted"/>
<dbReference type="Pfam" id="PF11255">
    <property type="entry name" value="DUF3054"/>
    <property type="match status" value="1"/>
</dbReference>
<accession>A0A0G4HX28</accession>